<reference evidence="4 5" key="1">
    <citation type="submission" date="2018-11" db="EMBL/GenBank/DDBJ databases">
        <authorList>
            <consortium name="Pathogen Informatics"/>
        </authorList>
    </citation>
    <scope>NUCLEOTIDE SEQUENCE [LARGE SCALE GENOMIC DNA]</scope>
</reference>
<dbReference type="PANTHER" id="PTHR38537">
    <property type="entry name" value="JITTERBUG, ISOFORM N"/>
    <property type="match status" value="1"/>
</dbReference>
<feature type="repeat" description="Filamin" evidence="3">
    <location>
        <begin position="85"/>
        <end position="162"/>
    </location>
</feature>
<evidence type="ECO:0000256" key="2">
    <source>
        <dbReference type="ARBA" id="ARBA00022737"/>
    </source>
</evidence>
<dbReference type="InterPro" id="IPR044801">
    <property type="entry name" value="Filamin"/>
</dbReference>
<dbReference type="EMBL" id="UYWW01003512">
    <property type="protein sequence ID" value="VDM12810.1"/>
    <property type="molecule type" value="Genomic_DNA"/>
</dbReference>
<feature type="repeat" description="Filamin" evidence="3">
    <location>
        <begin position="266"/>
        <end position="358"/>
    </location>
</feature>
<keyword evidence="5" id="KW-1185">Reference proteome</keyword>
<evidence type="ECO:0000313" key="5">
    <source>
        <dbReference type="Proteomes" id="UP000270924"/>
    </source>
</evidence>
<dbReference type="SUPFAM" id="SSF81296">
    <property type="entry name" value="E set domains"/>
    <property type="match status" value="5"/>
</dbReference>
<keyword evidence="2" id="KW-0677">Repeat</keyword>
<dbReference type="InterPro" id="IPR017868">
    <property type="entry name" value="Filamin/ABP280_repeat-like"/>
</dbReference>
<feature type="repeat" description="Filamin" evidence="3">
    <location>
        <begin position="356"/>
        <end position="444"/>
    </location>
</feature>
<gene>
    <name evidence="4" type="ORF">WBA_LOCUS6196</name>
</gene>
<dbReference type="AlphaFoldDB" id="A0A3P7DS30"/>
<dbReference type="OrthoDB" id="5869417at2759"/>
<name>A0A3P7DS30_WUCBA</name>
<dbReference type="GO" id="GO:0030036">
    <property type="term" value="P:actin cytoskeleton organization"/>
    <property type="evidence" value="ECO:0007669"/>
    <property type="project" value="InterPro"/>
</dbReference>
<feature type="non-terminal residue" evidence="4">
    <location>
        <position position="480"/>
    </location>
</feature>
<feature type="non-terminal residue" evidence="4">
    <location>
        <position position="1"/>
    </location>
</feature>
<dbReference type="InterPro" id="IPR014756">
    <property type="entry name" value="Ig_E-set"/>
</dbReference>
<sequence length="480" mass="51612">RASLRCEFLVDAKKAEKISNIKAEIKGPDNKPRKSSLTETASKGIYLLGFVPDMAGTYLITIYGDGKPLHSKPYEITAVPIVKPLDEFWIIEEPKTCKVNANCAGEGALNIVSDRDDLKVNVVEQNDGCYLVTFTPYHEGSHKITLMYGGVEIPNGTFNFECGPAVAGEPEVALLKREADSEECFYNIEKHLIPRTFRFSVTPDSHFDKLSASVRMPSGKRDVARIKDNTDGTITVIYHPKQCGNHLLSVQHDGVNMSGSPISFYVSSANDGYVTVYGPGLTRAVVGESALFTVCAKGSPAKELAVAVEGAAKATIKCHDNKDGTCSVAWVPPVPGEYKVHVKLSGNPVKGSPFVVNVAGEGQKRAHLSIGSTSEVSLNIGTTEIKGLSASIKSPSGIEEPCFIRQIDSANIGVSFTPREVGEHMVTVKKNGQIIPKSPFRVKVDKSQVGNASKVTVSGNGKANAISQQYNDVIVDTRNA</sequence>
<dbReference type="PANTHER" id="PTHR38537:SF8">
    <property type="entry name" value="FILAMIN-A"/>
    <property type="match status" value="1"/>
</dbReference>
<organism evidence="4 5">
    <name type="scientific">Wuchereria bancrofti</name>
    <dbReference type="NCBI Taxonomy" id="6293"/>
    <lineage>
        <taxon>Eukaryota</taxon>
        <taxon>Metazoa</taxon>
        <taxon>Ecdysozoa</taxon>
        <taxon>Nematoda</taxon>
        <taxon>Chromadorea</taxon>
        <taxon>Rhabditida</taxon>
        <taxon>Spirurina</taxon>
        <taxon>Spiruromorpha</taxon>
        <taxon>Filarioidea</taxon>
        <taxon>Onchocercidae</taxon>
        <taxon>Wuchereria</taxon>
    </lineage>
</organism>
<evidence type="ECO:0008006" key="6">
    <source>
        <dbReference type="Google" id="ProtNLM"/>
    </source>
</evidence>
<evidence type="ECO:0000313" key="4">
    <source>
        <dbReference type="EMBL" id="VDM12810.1"/>
    </source>
</evidence>
<dbReference type="GO" id="GO:0051015">
    <property type="term" value="F:actin filament binding"/>
    <property type="evidence" value="ECO:0007669"/>
    <property type="project" value="InterPro"/>
</dbReference>
<evidence type="ECO:0000256" key="1">
    <source>
        <dbReference type="ARBA" id="ARBA00009238"/>
    </source>
</evidence>
<comment type="similarity">
    <text evidence="1">Belongs to the filamin family.</text>
</comment>
<dbReference type="Gene3D" id="2.60.40.10">
    <property type="entry name" value="Immunoglobulins"/>
    <property type="match status" value="5"/>
</dbReference>
<dbReference type="OMA" id="CKVNANC"/>
<dbReference type="Proteomes" id="UP000270924">
    <property type="component" value="Unassembled WGS sequence"/>
</dbReference>
<dbReference type="InterPro" id="IPR001298">
    <property type="entry name" value="Filamin/ABP280_rpt"/>
</dbReference>
<dbReference type="Pfam" id="PF00630">
    <property type="entry name" value="Filamin"/>
    <property type="match status" value="4"/>
</dbReference>
<proteinExistence type="inferred from homology"/>
<feature type="repeat" description="Filamin" evidence="3">
    <location>
        <begin position="194"/>
        <end position="266"/>
    </location>
</feature>
<dbReference type="SMART" id="SM00557">
    <property type="entry name" value="IG_FLMN"/>
    <property type="match status" value="4"/>
</dbReference>
<feature type="repeat" description="Filamin" evidence="3">
    <location>
        <begin position="1"/>
        <end position="78"/>
    </location>
</feature>
<protein>
    <recommendedName>
        <fullName evidence="6">Filamin/ABP280 repeat family protein</fullName>
    </recommendedName>
</protein>
<dbReference type="InterPro" id="IPR013783">
    <property type="entry name" value="Ig-like_fold"/>
</dbReference>
<evidence type="ECO:0000256" key="3">
    <source>
        <dbReference type="PROSITE-ProRule" id="PRU00087"/>
    </source>
</evidence>
<dbReference type="InParanoid" id="A0A3P7DS30"/>
<accession>A0A3P7DS30</accession>
<dbReference type="PROSITE" id="PS50194">
    <property type="entry name" value="FILAMIN_REPEAT"/>
    <property type="match status" value="5"/>
</dbReference>